<accession>A0ABS4PH41</accession>
<comment type="caution">
    <text evidence="2">The sequence shown here is derived from an EMBL/GenBank/DDBJ whole genome shotgun (WGS) entry which is preliminary data.</text>
</comment>
<feature type="transmembrane region" description="Helical" evidence="1">
    <location>
        <begin position="32"/>
        <end position="55"/>
    </location>
</feature>
<proteinExistence type="predicted"/>
<organism evidence="2 3">
    <name type="scientific">Amycolatopsis magusensis</name>
    <dbReference type="NCBI Taxonomy" id="882444"/>
    <lineage>
        <taxon>Bacteria</taxon>
        <taxon>Bacillati</taxon>
        <taxon>Actinomycetota</taxon>
        <taxon>Actinomycetes</taxon>
        <taxon>Pseudonocardiales</taxon>
        <taxon>Pseudonocardiaceae</taxon>
        <taxon>Amycolatopsis</taxon>
    </lineage>
</organism>
<keyword evidence="1" id="KW-1133">Transmembrane helix</keyword>
<evidence type="ECO:0000313" key="2">
    <source>
        <dbReference type="EMBL" id="MBP2178705.1"/>
    </source>
</evidence>
<keyword evidence="1" id="KW-0472">Membrane</keyword>
<feature type="transmembrane region" description="Helical" evidence="1">
    <location>
        <begin position="67"/>
        <end position="85"/>
    </location>
</feature>
<keyword evidence="3" id="KW-1185">Reference proteome</keyword>
<keyword evidence="1" id="KW-0812">Transmembrane</keyword>
<dbReference type="Proteomes" id="UP000741013">
    <property type="component" value="Unassembled WGS sequence"/>
</dbReference>
<dbReference type="EMBL" id="JAGGMS010000001">
    <property type="protein sequence ID" value="MBP2178705.1"/>
    <property type="molecule type" value="Genomic_DNA"/>
</dbReference>
<evidence type="ECO:0000313" key="3">
    <source>
        <dbReference type="Proteomes" id="UP000741013"/>
    </source>
</evidence>
<dbReference type="RefSeq" id="WP_209662330.1">
    <property type="nucleotide sequence ID" value="NZ_JAGGMS010000001.1"/>
</dbReference>
<evidence type="ECO:0000256" key="1">
    <source>
        <dbReference type="SAM" id="Phobius"/>
    </source>
</evidence>
<feature type="transmembrane region" description="Helical" evidence="1">
    <location>
        <begin position="97"/>
        <end position="118"/>
    </location>
</feature>
<protein>
    <submittedName>
        <fullName evidence="2">Uncharacterized protein</fullName>
    </submittedName>
</protein>
<gene>
    <name evidence="2" type="ORF">JOM49_000231</name>
</gene>
<name>A0ABS4PH41_9PSEU</name>
<reference evidence="2 3" key="1">
    <citation type="submission" date="2021-03" db="EMBL/GenBank/DDBJ databases">
        <title>Sequencing the genomes of 1000 actinobacteria strains.</title>
        <authorList>
            <person name="Klenk H.-P."/>
        </authorList>
    </citation>
    <scope>NUCLEOTIDE SEQUENCE [LARGE SCALE GENOMIC DNA]</scope>
    <source>
        <strain evidence="2 3">DSM 45510</strain>
    </source>
</reference>
<sequence>MRWLMAAVLVVDAVLLAVLELFFLPMRADGTLLPALGAFPVPLSLVVAAVTTPLLVLTGRALVGPPFAGIVLAVWAFTAIAFAMFGPGGDRVFVEDWRGLLLLAVGALPGAFAVGGSVRAKQEAKLRG</sequence>